<dbReference type="Gene3D" id="2.60.40.10">
    <property type="entry name" value="Immunoglobulins"/>
    <property type="match status" value="2"/>
</dbReference>
<dbReference type="EMBL" id="RCHS01002850">
    <property type="protein sequence ID" value="RMX45209.1"/>
    <property type="molecule type" value="Genomic_DNA"/>
</dbReference>
<keyword evidence="2" id="KW-0677">Repeat</keyword>
<dbReference type="InterPro" id="IPR036179">
    <property type="entry name" value="Ig-like_dom_sf"/>
</dbReference>
<organism evidence="7 8">
    <name type="scientific">Pocillopora damicornis</name>
    <name type="common">Cauliflower coral</name>
    <name type="synonym">Millepora damicornis</name>
    <dbReference type="NCBI Taxonomy" id="46731"/>
    <lineage>
        <taxon>Eukaryota</taxon>
        <taxon>Metazoa</taxon>
        <taxon>Cnidaria</taxon>
        <taxon>Anthozoa</taxon>
        <taxon>Hexacorallia</taxon>
        <taxon>Scleractinia</taxon>
        <taxon>Astrocoeniina</taxon>
        <taxon>Pocilloporidae</taxon>
        <taxon>Pocillopora</taxon>
    </lineage>
</organism>
<reference evidence="7 8" key="1">
    <citation type="journal article" date="2018" name="Sci. Rep.">
        <title>Comparative analysis of the Pocillopora damicornis genome highlights role of immune system in coral evolution.</title>
        <authorList>
            <person name="Cunning R."/>
            <person name="Bay R.A."/>
            <person name="Gillette P."/>
            <person name="Baker A.C."/>
            <person name="Traylor-Knowles N."/>
        </authorList>
    </citation>
    <scope>NUCLEOTIDE SEQUENCE [LARGE SCALE GENOMIC DNA]</scope>
    <source>
        <strain evidence="7">RSMAS</strain>
        <tissue evidence="7">Whole animal</tissue>
    </source>
</reference>
<dbReference type="InterPro" id="IPR051170">
    <property type="entry name" value="Neural/epithelial_adhesion"/>
</dbReference>
<feature type="domain" description="Ig-like" evidence="6">
    <location>
        <begin position="348"/>
        <end position="429"/>
    </location>
</feature>
<dbReference type="PROSITE" id="PS50835">
    <property type="entry name" value="IG_LIKE"/>
    <property type="match status" value="1"/>
</dbReference>
<feature type="region of interest" description="Disordered" evidence="5">
    <location>
        <begin position="155"/>
        <end position="239"/>
    </location>
</feature>
<keyword evidence="3" id="KW-1015">Disulfide bond</keyword>
<keyword evidence="8" id="KW-1185">Reference proteome</keyword>
<keyword evidence="4" id="KW-0393">Immunoglobulin domain</keyword>
<dbReference type="InterPro" id="IPR007110">
    <property type="entry name" value="Ig-like_dom"/>
</dbReference>
<dbReference type="PANTHER" id="PTHR12231">
    <property type="entry name" value="CTX-RELATED TYPE I TRANSMEMBRANE PROTEIN"/>
    <property type="match status" value="1"/>
</dbReference>
<evidence type="ECO:0000256" key="4">
    <source>
        <dbReference type="ARBA" id="ARBA00023319"/>
    </source>
</evidence>
<evidence type="ECO:0000259" key="6">
    <source>
        <dbReference type="PROSITE" id="PS50835"/>
    </source>
</evidence>
<dbReference type="InterPro" id="IPR003599">
    <property type="entry name" value="Ig_sub"/>
</dbReference>
<accession>A0A3M6TVA2</accession>
<sequence length="450" mass="49714">MQKGTSARNLVKRSAEFLVTLLFMRIEFVDNNSKALETRLEYRIQRIDDDLKTNIERIVKKRLQIYETASTTRRKERRDIIFNKSLLIRTSVLLAFFNNQHHSFESKIGSVSSIIRDYQRERRNVAAGTITLQQVRQEINNKFNKSCSVNNKICQTGPPGPPSAHGYPGYKREKRATGKTGTRGPSGPIGAPGVSGKRGPEGPQGVKGDKGDKGSVGAREIRGETGTKGRKGQKVSIGLKGSKGSRGLVGIQGPKGECVVPLKISAYPVSQEVFVDEPVIFYCWVQGHLSSKITLRKLAGTLSDATTEDGALRISSVQRSHAGLYMCTAHTGLGMFRIISRLHVKEPPKFTNRPPTVVNTLRGTNVTLCCEASGSPRPNVEWFQVKKSSVLYPVLQEDGCLLIEMGEENVDFICRAKNSFGLVETKTTAIAKIFRGNFGDLLLLQSFRNM</sequence>
<evidence type="ECO:0000313" key="7">
    <source>
        <dbReference type="EMBL" id="RMX45209.1"/>
    </source>
</evidence>
<proteinExistence type="predicted"/>
<evidence type="ECO:0000313" key="8">
    <source>
        <dbReference type="Proteomes" id="UP000275408"/>
    </source>
</evidence>
<dbReference type="Pfam" id="PF13927">
    <property type="entry name" value="Ig_3"/>
    <property type="match status" value="2"/>
</dbReference>
<evidence type="ECO:0000256" key="2">
    <source>
        <dbReference type="ARBA" id="ARBA00022737"/>
    </source>
</evidence>
<dbReference type="InterPro" id="IPR013783">
    <property type="entry name" value="Ig-like_fold"/>
</dbReference>
<name>A0A3M6TVA2_POCDA</name>
<evidence type="ECO:0000256" key="1">
    <source>
        <dbReference type="ARBA" id="ARBA00022729"/>
    </source>
</evidence>
<dbReference type="SUPFAM" id="SSF48726">
    <property type="entry name" value="Immunoglobulin"/>
    <property type="match status" value="2"/>
</dbReference>
<dbReference type="InterPro" id="IPR008160">
    <property type="entry name" value="Collagen"/>
</dbReference>
<dbReference type="SMART" id="SM00409">
    <property type="entry name" value="IG"/>
    <property type="match status" value="2"/>
</dbReference>
<evidence type="ECO:0000256" key="3">
    <source>
        <dbReference type="ARBA" id="ARBA00023157"/>
    </source>
</evidence>
<gene>
    <name evidence="7" type="ORF">pdam_00021082</name>
</gene>
<dbReference type="Proteomes" id="UP000275408">
    <property type="component" value="Unassembled WGS sequence"/>
</dbReference>
<dbReference type="AlphaFoldDB" id="A0A3M6TVA2"/>
<dbReference type="OrthoDB" id="5988069at2759"/>
<keyword evidence="1" id="KW-0732">Signal</keyword>
<dbReference type="SMART" id="SM00408">
    <property type="entry name" value="IGc2"/>
    <property type="match status" value="2"/>
</dbReference>
<comment type="caution">
    <text evidence="7">The sequence shown here is derived from an EMBL/GenBank/DDBJ whole genome shotgun (WGS) entry which is preliminary data.</text>
</comment>
<dbReference type="PANTHER" id="PTHR12231:SF253">
    <property type="entry name" value="DPR-INTERACTING PROTEIN ETA, ISOFORM B-RELATED"/>
    <property type="match status" value="1"/>
</dbReference>
<dbReference type="Pfam" id="PF01391">
    <property type="entry name" value="Collagen"/>
    <property type="match status" value="1"/>
</dbReference>
<feature type="compositionally biased region" description="Basic and acidic residues" evidence="5">
    <location>
        <begin position="207"/>
        <end position="227"/>
    </location>
</feature>
<dbReference type="InterPro" id="IPR003598">
    <property type="entry name" value="Ig_sub2"/>
</dbReference>
<protein>
    <recommendedName>
        <fullName evidence="6">Ig-like domain-containing protein</fullName>
    </recommendedName>
</protein>
<evidence type="ECO:0000256" key="5">
    <source>
        <dbReference type="SAM" id="MobiDB-lite"/>
    </source>
</evidence>